<keyword evidence="6" id="KW-0206">Cytoskeleton</keyword>
<dbReference type="EMBL" id="CAADRA010006037">
    <property type="protein sequence ID" value="VFT93759.1"/>
    <property type="molecule type" value="Genomic_DNA"/>
</dbReference>
<dbReference type="PANTHER" id="PTHR16056">
    <property type="entry name" value="REGULATOR OF MICROTUBULE DYNAMICS PROTEIN"/>
    <property type="match status" value="1"/>
</dbReference>
<dbReference type="Proteomes" id="UP000332933">
    <property type="component" value="Unassembled WGS sequence"/>
</dbReference>
<evidence type="ECO:0000256" key="4">
    <source>
        <dbReference type="ARBA" id="ARBA00022737"/>
    </source>
</evidence>
<feature type="transmembrane region" description="Helical" evidence="10">
    <location>
        <begin position="100"/>
        <end position="122"/>
    </location>
</feature>
<dbReference type="Gene3D" id="1.25.40.10">
    <property type="entry name" value="Tetratricopeptide repeat domain"/>
    <property type="match status" value="1"/>
</dbReference>
<keyword evidence="5" id="KW-0802">TPR repeat</keyword>
<feature type="region of interest" description="Disordered" evidence="9">
    <location>
        <begin position="180"/>
        <end position="234"/>
    </location>
</feature>
<gene>
    <name evidence="12" type="primary">Aste57867_16998</name>
    <name evidence="11" type="ORF">As57867_016940</name>
    <name evidence="12" type="ORF">ASTE57867_16998</name>
</gene>
<dbReference type="SUPFAM" id="SSF48452">
    <property type="entry name" value="TPR-like"/>
    <property type="match status" value="1"/>
</dbReference>
<evidence type="ECO:0000256" key="6">
    <source>
        <dbReference type="ARBA" id="ARBA00023212"/>
    </source>
</evidence>
<accession>A0A485L8L8</accession>
<feature type="transmembrane region" description="Helical" evidence="10">
    <location>
        <begin position="134"/>
        <end position="153"/>
    </location>
</feature>
<protein>
    <recommendedName>
        <fullName evidence="7">Regulator of microtubule dynamics protein 1</fullName>
    </recommendedName>
    <alternativeName>
        <fullName evidence="8">Protein FAM82B</fullName>
    </alternativeName>
</protein>
<evidence type="ECO:0000256" key="10">
    <source>
        <dbReference type="SAM" id="Phobius"/>
    </source>
</evidence>
<comment type="subcellular location">
    <subcellularLocation>
        <location evidence="1">Cytoplasm</location>
        <location evidence="1">Cytoskeleton</location>
    </subcellularLocation>
</comment>
<evidence type="ECO:0000256" key="1">
    <source>
        <dbReference type="ARBA" id="ARBA00004245"/>
    </source>
</evidence>
<dbReference type="InterPro" id="IPR011990">
    <property type="entry name" value="TPR-like_helical_dom_sf"/>
</dbReference>
<evidence type="ECO:0000256" key="9">
    <source>
        <dbReference type="SAM" id="MobiDB-lite"/>
    </source>
</evidence>
<feature type="transmembrane region" description="Helical" evidence="10">
    <location>
        <begin position="7"/>
        <end position="27"/>
    </location>
</feature>
<comment type="subunit">
    <text evidence="2">Interacts with microtubules.</text>
</comment>
<dbReference type="AlphaFoldDB" id="A0A485L8L8"/>
<feature type="compositionally biased region" description="Low complexity" evidence="9">
    <location>
        <begin position="45"/>
        <end position="57"/>
    </location>
</feature>
<dbReference type="InterPro" id="IPR049039">
    <property type="entry name" value="RMD1-3_a_helical_rpt"/>
</dbReference>
<organism evidence="12 13">
    <name type="scientific">Aphanomyces stellatus</name>
    <dbReference type="NCBI Taxonomy" id="120398"/>
    <lineage>
        <taxon>Eukaryota</taxon>
        <taxon>Sar</taxon>
        <taxon>Stramenopiles</taxon>
        <taxon>Oomycota</taxon>
        <taxon>Saprolegniomycetes</taxon>
        <taxon>Saprolegniales</taxon>
        <taxon>Verrucalvaceae</taxon>
        <taxon>Aphanomyces</taxon>
    </lineage>
</organism>
<keyword evidence="13" id="KW-1185">Reference proteome</keyword>
<evidence type="ECO:0000256" key="7">
    <source>
        <dbReference type="ARBA" id="ARBA00039966"/>
    </source>
</evidence>
<evidence type="ECO:0000313" key="12">
    <source>
        <dbReference type="EMBL" id="VFT93759.1"/>
    </source>
</evidence>
<dbReference type="GO" id="GO:0008017">
    <property type="term" value="F:microtubule binding"/>
    <property type="evidence" value="ECO:0007669"/>
    <property type="project" value="TreeGrafter"/>
</dbReference>
<sequence length="466" mass="50743">MSWVRTVLYVVAAAGVATSTVLIYRYATHGVGGDRPQDEEEIPDVASTSASSPPVSAATSNALDTQLLATDVSPQTPPPPLLQSDEIIEMDRLVVQEGNMLLSLFGMSFMAIVIIVAFVVAMTSTQNIESVAQIEMFQPLMFIGLGIVAASMINSVNQRNIVSPLPPVLLDKSGAFPDASIDDMPPAGRASARKHDQSSGAAAAPRHRSPSPRRVAFANGSPNTPSSSSSSSSEKPALDALIAHADALYANVQFKELKTYLDENLGHYPTSVELLWRSARACQDLTTETADTETKKELVFEGMKLAERAYEANPNDAMSNKWMGIMISSCGNYRDTSEKIKGAFKIKNFISRAIELNPTDATAHNILGQWCLAFANLSWLEKQAATMLFGRPPAATYDEAVRHFHDAENISPGFWKKNAFLLGDTYAKMKNYEEAKLWLVKAKQIPIKTTEDKDVQKDIDALLAKL</sequence>
<keyword evidence="4" id="KW-0677">Repeat</keyword>
<evidence type="ECO:0000256" key="8">
    <source>
        <dbReference type="ARBA" id="ARBA00041958"/>
    </source>
</evidence>
<dbReference type="PANTHER" id="PTHR16056:SF16">
    <property type="entry name" value="REGULATOR OF MICROTUBULE DYNAMICS PROTEIN 1"/>
    <property type="match status" value="1"/>
</dbReference>
<feature type="region of interest" description="Disordered" evidence="9">
    <location>
        <begin position="32"/>
        <end position="57"/>
    </location>
</feature>
<evidence type="ECO:0000256" key="3">
    <source>
        <dbReference type="ARBA" id="ARBA00022490"/>
    </source>
</evidence>
<dbReference type="GO" id="GO:0005876">
    <property type="term" value="C:spindle microtubule"/>
    <property type="evidence" value="ECO:0007669"/>
    <property type="project" value="TreeGrafter"/>
</dbReference>
<evidence type="ECO:0000313" key="11">
    <source>
        <dbReference type="EMBL" id="KAF0691844.1"/>
    </source>
</evidence>
<evidence type="ECO:0000256" key="5">
    <source>
        <dbReference type="ARBA" id="ARBA00022803"/>
    </source>
</evidence>
<evidence type="ECO:0000256" key="2">
    <source>
        <dbReference type="ARBA" id="ARBA00011375"/>
    </source>
</evidence>
<reference evidence="11" key="2">
    <citation type="submission" date="2019-06" db="EMBL/GenBank/DDBJ databases">
        <title>Genomics analysis of Aphanomyces spp. identifies a new class of oomycete effector associated with host adaptation.</title>
        <authorList>
            <person name="Gaulin E."/>
        </authorList>
    </citation>
    <scope>NUCLEOTIDE SEQUENCE</scope>
    <source>
        <strain evidence="11">CBS 578.67</strain>
    </source>
</reference>
<reference evidence="12 13" key="1">
    <citation type="submission" date="2019-03" db="EMBL/GenBank/DDBJ databases">
        <authorList>
            <person name="Gaulin E."/>
            <person name="Dumas B."/>
        </authorList>
    </citation>
    <scope>NUCLEOTIDE SEQUENCE [LARGE SCALE GENOMIC DNA]</scope>
    <source>
        <strain evidence="12">CBS 568.67</strain>
    </source>
</reference>
<proteinExistence type="predicted"/>
<dbReference type="OrthoDB" id="69711at2759"/>
<evidence type="ECO:0000313" key="13">
    <source>
        <dbReference type="Proteomes" id="UP000332933"/>
    </source>
</evidence>
<dbReference type="GO" id="GO:0005737">
    <property type="term" value="C:cytoplasm"/>
    <property type="evidence" value="ECO:0007669"/>
    <property type="project" value="TreeGrafter"/>
</dbReference>
<dbReference type="GO" id="GO:0097431">
    <property type="term" value="C:mitotic spindle pole"/>
    <property type="evidence" value="ECO:0007669"/>
    <property type="project" value="TreeGrafter"/>
</dbReference>
<name>A0A485L8L8_9STRA</name>
<keyword evidence="10" id="KW-0812">Transmembrane</keyword>
<keyword evidence="10" id="KW-1133">Transmembrane helix</keyword>
<keyword evidence="3" id="KW-0963">Cytoplasm</keyword>
<dbReference type="EMBL" id="VJMH01006016">
    <property type="protein sequence ID" value="KAF0691844.1"/>
    <property type="molecule type" value="Genomic_DNA"/>
</dbReference>
<keyword evidence="10" id="KW-0472">Membrane</keyword>
<dbReference type="Pfam" id="PF21033">
    <property type="entry name" value="RMD1-3"/>
    <property type="match status" value="1"/>
</dbReference>